<dbReference type="RefSeq" id="WP_249318789.1">
    <property type="nucleotide sequence ID" value="NZ_JACRSN010000006.1"/>
</dbReference>
<evidence type="ECO:0000313" key="2">
    <source>
        <dbReference type="Proteomes" id="UP000651482"/>
    </source>
</evidence>
<evidence type="ECO:0000313" key="1">
    <source>
        <dbReference type="EMBL" id="MBC8533412.1"/>
    </source>
</evidence>
<proteinExistence type="predicted"/>
<sequence length="113" mass="13015">MNVDNPYNLNLESTETQTVSENRADESVLKETFKDYFGGLNYFFAAEQADFTLGDVIAHIDVDPSEYRYDAEREAQIYSWYAAKSKARVRHVWFKDGKLYACGAYNLGFPKMS</sequence>
<reference evidence="1" key="1">
    <citation type="submission" date="2020-08" db="EMBL/GenBank/DDBJ databases">
        <title>Genome public.</title>
        <authorList>
            <person name="Liu C."/>
            <person name="Sun Q."/>
        </authorList>
    </citation>
    <scope>NUCLEOTIDE SEQUENCE</scope>
    <source>
        <strain evidence="1">NSJ-40</strain>
    </source>
</reference>
<protein>
    <submittedName>
        <fullName evidence="1">Uncharacterized protein</fullName>
    </submittedName>
</protein>
<dbReference type="Proteomes" id="UP000651482">
    <property type="component" value="Unassembled WGS sequence"/>
</dbReference>
<dbReference type="AlphaFoldDB" id="A0A926D8R3"/>
<dbReference type="EMBL" id="JACRSN010000006">
    <property type="protein sequence ID" value="MBC8533412.1"/>
    <property type="molecule type" value="Genomic_DNA"/>
</dbReference>
<name>A0A926D8R3_9FIRM</name>
<accession>A0A926D8R3</accession>
<comment type="caution">
    <text evidence="1">The sequence shown here is derived from an EMBL/GenBank/DDBJ whole genome shotgun (WGS) entry which is preliminary data.</text>
</comment>
<keyword evidence="2" id="KW-1185">Reference proteome</keyword>
<gene>
    <name evidence="1" type="ORF">IAG03_05225</name>
</gene>
<organism evidence="1 2">
    <name type="scientific">Yeguia hominis</name>
    <dbReference type="NCBI Taxonomy" id="2763662"/>
    <lineage>
        <taxon>Bacteria</taxon>
        <taxon>Bacillati</taxon>
        <taxon>Bacillota</taxon>
        <taxon>Clostridia</taxon>
        <taxon>Eubacteriales</taxon>
        <taxon>Yeguiaceae</taxon>
        <taxon>Yeguia</taxon>
    </lineage>
</organism>